<evidence type="ECO:0000313" key="2">
    <source>
        <dbReference type="EMBL" id="KAL3786469.1"/>
    </source>
</evidence>
<sequence length="168" mass="18407">MAESNEVGFDREHLPKHIRCIPALLAIVAFLLSINGLFCSFVQVISPTALESTGEPLAIHFGYYSHQSWNVTTTSNGTEIQNTCENYPYDLSPPDTTFKVGRTFNLLALILGASFLFLDVLTGCASANQKKSVRQASGVGYMLVTICSGLSLLIFQVCVLFIFILAQY</sequence>
<evidence type="ECO:0000256" key="1">
    <source>
        <dbReference type="SAM" id="Phobius"/>
    </source>
</evidence>
<dbReference type="AlphaFoldDB" id="A0ABD3PFG5"/>
<protein>
    <submittedName>
        <fullName evidence="2">Uncharacterized protein</fullName>
    </submittedName>
</protein>
<feature type="transmembrane region" description="Helical" evidence="1">
    <location>
        <begin position="21"/>
        <end position="45"/>
    </location>
</feature>
<name>A0ABD3PFG5_9STRA</name>
<proteinExistence type="predicted"/>
<dbReference type="Proteomes" id="UP001530400">
    <property type="component" value="Unassembled WGS sequence"/>
</dbReference>
<keyword evidence="3" id="KW-1185">Reference proteome</keyword>
<keyword evidence="1" id="KW-1133">Transmembrane helix</keyword>
<evidence type="ECO:0000313" key="3">
    <source>
        <dbReference type="Proteomes" id="UP001530400"/>
    </source>
</evidence>
<dbReference type="EMBL" id="JALLPJ020000647">
    <property type="protein sequence ID" value="KAL3786469.1"/>
    <property type="molecule type" value="Genomic_DNA"/>
</dbReference>
<feature type="transmembrane region" description="Helical" evidence="1">
    <location>
        <begin position="139"/>
        <end position="166"/>
    </location>
</feature>
<keyword evidence="1" id="KW-0472">Membrane</keyword>
<reference evidence="2 3" key="1">
    <citation type="submission" date="2024-10" db="EMBL/GenBank/DDBJ databases">
        <title>Updated reference genomes for cyclostephanoid diatoms.</title>
        <authorList>
            <person name="Roberts W.R."/>
            <person name="Alverson A.J."/>
        </authorList>
    </citation>
    <scope>NUCLEOTIDE SEQUENCE [LARGE SCALE GENOMIC DNA]</scope>
    <source>
        <strain evidence="2 3">AJA010-31</strain>
    </source>
</reference>
<gene>
    <name evidence="2" type="ORF">ACHAWO_006085</name>
</gene>
<keyword evidence="1" id="KW-0812">Transmembrane</keyword>
<comment type="caution">
    <text evidence="2">The sequence shown here is derived from an EMBL/GenBank/DDBJ whole genome shotgun (WGS) entry which is preliminary data.</text>
</comment>
<organism evidence="2 3">
    <name type="scientific">Cyclotella atomus</name>
    <dbReference type="NCBI Taxonomy" id="382360"/>
    <lineage>
        <taxon>Eukaryota</taxon>
        <taxon>Sar</taxon>
        <taxon>Stramenopiles</taxon>
        <taxon>Ochrophyta</taxon>
        <taxon>Bacillariophyta</taxon>
        <taxon>Coscinodiscophyceae</taxon>
        <taxon>Thalassiosirophycidae</taxon>
        <taxon>Stephanodiscales</taxon>
        <taxon>Stephanodiscaceae</taxon>
        <taxon>Cyclotella</taxon>
    </lineage>
</organism>
<feature type="transmembrane region" description="Helical" evidence="1">
    <location>
        <begin position="106"/>
        <end position="127"/>
    </location>
</feature>
<accession>A0ABD3PFG5</accession>